<comment type="caution">
    <text evidence="2">The sequence shown here is derived from an EMBL/GenBank/DDBJ whole genome shotgun (WGS) entry which is preliminary data.</text>
</comment>
<sequence length="80" mass="8884">MATREEQHVEEEEPVKQAGKSHGKSTKSGATEEYNERMRNFNKELMEKVKGGASEEEEMPSAHSKTSKRAAASEEAEASE</sequence>
<organism evidence="2 3">
    <name type="scientific">Candidatus Methanoperedens nitratireducens</name>
    <dbReference type="NCBI Taxonomy" id="1392998"/>
    <lineage>
        <taxon>Archaea</taxon>
        <taxon>Methanobacteriati</taxon>
        <taxon>Methanobacteriota</taxon>
        <taxon>Stenosarchaea group</taxon>
        <taxon>Methanomicrobia</taxon>
        <taxon>Methanosarcinales</taxon>
        <taxon>ANME-2 cluster</taxon>
        <taxon>Candidatus Methanoperedentaceae</taxon>
        <taxon>Candidatus Methanoperedens</taxon>
    </lineage>
</organism>
<evidence type="ECO:0000256" key="1">
    <source>
        <dbReference type="SAM" id="MobiDB-lite"/>
    </source>
</evidence>
<evidence type="ECO:0000313" key="2">
    <source>
        <dbReference type="EMBL" id="KPQ42617.1"/>
    </source>
</evidence>
<gene>
    <name evidence="2" type="ORF">MPEBLZ_02827</name>
</gene>
<dbReference type="AlphaFoldDB" id="A0A0P7ZD57"/>
<evidence type="ECO:0000313" key="3">
    <source>
        <dbReference type="Proteomes" id="UP000050360"/>
    </source>
</evidence>
<protein>
    <submittedName>
        <fullName evidence="2">Uncharacterized protein</fullName>
    </submittedName>
</protein>
<accession>A0A0P7ZD57</accession>
<name>A0A0P7ZD57_9EURY</name>
<dbReference type="EMBL" id="LKCM01000218">
    <property type="protein sequence ID" value="KPQ42617.1"/>
    <property type="molecule type" value="Genomic_DNA"/>
</dbReference>
<dbReference type="Proteomes" id="UP000050360">
    <property type="component" value="Unassembled WGS sequence"/>
</dbReference>
<feature type="region of interest" description="Disordered" evidence="1">
    <location>
        <begin position="1"/>
        <end position="80"/>
    </location>
</feature>
<feature type="compositionally biased region" description="Basic and acidic residues" evidence="1">
    <location>
        <begin position="34"/>
        <end position="50"/>
    </location>
</feature>
<reference evidence="2 3" key="1">
    <citation type="submission" date="2015-09" db="EMBL/GenBank/DDBJ databases">
        <title>A metagenomics-based metabolic model of nitrate-dependent anaerobic oxidation of methane by Methanoperedens-like archaea.</title>
        <authorList>
            <person name="Arshad A."/>
            <person name="Speth D.R."/>
            <person name="De Graaf R.M."/>
            <person name="Op Den Camp H.J."/>
            <person name="Jetten M.S."/>
            <person name="Welte C.U."/>
        </authorList>
    </citation>
    <scope>NUCLEOTIDE SEQUENCE [LARGE SCALE GENOMIC DNA]</scope>
</reference>
<proteinExistence type="predicted"/>